<dbReference type="EMBL" id="BJND01000099">
    <property type="protein sequence ID" value="GEC10240.1"/>
    <property type="molecule type" value="Genomic_DNA"/>
</dbReference>
<name>A0A4Y3VX57_9ACTN</name>
<dbReference type="Proteomes" id="UP000317881">
    <property type="component" value="Unassembled WGS sequence"/>
</dbReference>
<gene>
    <name evidence="2" type="ORF">SSP24_78950</name>
</gene>
<comment type="caution">
    <text evidence="2">The sequence shown here is derived from an EMBL/GenBank/DDBJ whole genome shotgun (WGS) entry which is preliminary data.</text>
</comment>
<protein>
    <submittedName>
        <fullName evidence="2">Uncharacterized protein</fullName>
    </submittedName>
</protein>
<feature type="compositionally biased region" description="Basic and acidic residues" evidence="1">
    <location>
        <begin position="45"/>
        <end position="64"/>
    </location>
</feature>
<reference evidence="2 3" key="1">
    <citation type="submission" date="2019-06" db="EMBL/GenBank/DDBJ databases">
        <title>Whole genome shotgun sequence of Streptomyces spinoverrucosus NBRC 14228.</title>
        <authorList>
            <person name="Hosoyama A."/>
            <person name="Uohara A."/>
            <person name="Ohji S."/>
            <person name="Ichikawa N."/>
        </authorList>
    </citation>
    <scope>NUCLEOTIDE SEQUENCE [LARGE SCALE GENOMIC DNA]</scope>
    <source>
        <strain evidence="2 3">NBRC 14228</strain>
    </source>
</reference>
<organism evidence="2 3">
    <name type="scientific">Streptomyces spinoverrucosus</name>
    <dbReference type="NCBI Taxonomy" id="284043"/>
    <lineage>
        <taxon>Bacteria</taxon>
        <taxon>Bacillati</taxon>
        <taxon>Actinomycetota</taxon>
        <taxon>Actinomycetes</taxon>
        <taxon>Kitasatosporales</taxon>
        <taxon>Streptomycetaceae</taxon>
        <taxon>Streptomyces</taxon>
    </lineage>
</organism>
<feature type="region of interest" description="Disordered" evidence="1">
    <location>
        <begin position="45"/>
        <end position="69"/>
    </location>
</feature>
<dbReference type="RefSeq" id="WP_141315618.1">
    <property type="nucleotide sequence ID" value="NZ_BJND01000099.1"/>
</dbReference>
<proteinExistence type="predicted"/>
<dbReference type="AlphaFoldDB" id="A0A4Y3VX57"/>
<accession>A0A4Y3VX57</accession>
<evidence type="ECO:0000313" key="2">
    <source>
        <dbReference type="EMBL" id="GEC10240.1"/>
    </source>
</evidence>
<evidence type="ECO:0000256" key="1">
    <source>
        <dbReference type="SAM" id="MobiDB-lite"/>
    </source>
</evidence>
<keyword evidence="3" id="KW-1185">Reference proteome</keyword>
<evidence type="ECO:0000313" key="3">
    <source>
        <dbReference type="Proteomes" id="UP000317881"/>
    </source>
</evidence>
<sequence>MSTLTTSTEPVAGRCASACPACGHDKCPHAAIGMVRLMRQARADLARPADARRQAARPHSHEPQQPRLGRLAECLRRLGRPTPRPGRPWIPQRCT</sequence>